<dbReference type="SMART" id="SM00448">
    <property type="entry name" value="REC"/>
    <property type="match status" value="1"/>
</dbReference>
<feature type="domain" description="HTH luxR-type" evidence="7">
    <location>
        <begin position="150"/>
        <end position="215"/>
    </location>
</feature>
<dbReference type="SUPFAM" id="SSF46894">
    <property type="entry name" value="C-terminal effector domain of the bipartite response regulators"/>
    <property type="match status" value="1"/>
</dbReference>
<dbReference type="InterPro" id="IPR001789">
    <property type="entry name" value="Sig_transdc_resp-reg_receiver"/>
</dbReference>
<evidence type="ECO:0000256" key="5">
    <source>
        <dbReference type="PROSITE-ProRule" id="PRU00169"/>
    </source>
</evidence>
<comment type="caution">
    <text evidence="9">The sequence shown here is derived from an EMBL/GenBank/DDBJ whole genome shotgun (WGS) entry which is preliminary data.</text>
</comment>
<evidence type="ECO:0000256" key="4">
    <source>
        <dbReference type="ARBA" id="ARBA00023163"/>
    </source>
</evidence>
<dbReference type="PANTHER" id="PTHR43214:SF24">
    <property type="entry name" value="TRANSCRIPTIONAL REGULATORY PROTEIN NARL-RELATED"/>
    <property type="match status" value="1"/>
</dbReference>
<dbReference type="RefSeq" id="WP_190120309.1">
    <property type="nucleotide sequence ID" value="NZ_BMVR01000023.1"/>
</dbReference>
<evidence type="ECO:0000256" key="3">
    <source>
        <dbReference type="ARBA" id="ARBA00023125"/>
    </source>
</evidence>
<evidence type="ECO:0000259" key="8">
    <source>
        <dbReference type="PROSITE" id="PS50110"/>
    </source>
</evidence>
<dbReference type="InterPro" id="IPR011006">
    <property type="entry name" value="CheY-like_superfamily"/>
</dbReference>
<dbReference type="SUPFAM" id="SSF52172">
    <property type="entry name" value="CheY-like"/>
    <property type="match status" value="1"/>
</dbReference>
<dbReference type="CDD" id="cd06170">
    <property type="entry name" value="LuxR_C_like"/>
    <property type="match status" value="1"/>
</dbReference>
<dbReference type="Pfam" id="PF00196">
    <property type="entry name" value="GerE"/>
    <property type="match status" value="1"/>
</dbReference>
<dbReference type="Proteomes" id="UP000634780">
    <property type="component" value="Unassembled WGS sequence"/>
</dbReference>
<dbReference type="PROSITE" id="PS00622">
    <property type="entry name" value="HTH_LUXR_1"/>
    <property type="match status" value="1"/>
</dbReference>
<dbReference type="Gene3D" id="3.40.50.2300">
    <property type="match status" value="1"/>
</dbReference>
<organism evidence="9 10">
    <name type="scientific">Streptomyces flavofungini</name>
    <dbReference type="NCBI Taxonomy" id="68200"/>
    <lineage>
        <taxon>Bacteria</taxon>
        <taxon>Bacillati</taxon>
        <taxon>Actinomycetota</taxon>
        <taxon>Actinomycetes</taxon>
        <taxon>Kitasatosporales</taxon>
        <taxon>Streptomycetaceae</taxon>
        <taxon>Streptomyces</taxon>
    </lineage>
</organism>
<reference evidence="9 10" key="1">
    <citation type="submission" date="2020-12" db="EMBL/GenBank/DDBJ databases">
        <title>Streptomyces typhae sp. nov., a novel endophytic actinomycete isolated from the root of cattail pollen (Typha angustifolia L.).</title>
        <authorList>
            <person name="Peng C."/>
            <person name="Liu C."/>
        </authorList>
    </citation>
    <scope>NUCLEOTIDE SEQUENCE [LARGE SCALE GENOMIC DNA]</scope>
    <source>
        <strain evidence="9 10">JCM 4753</strain>
    </source>
</reference>
<dbReference type="SMART" id="SM00421">
    <property type="entry name" value="HTH_LUXR"/>
    <property type="match status" value="1"/>
</dbReference>
<evidence type="ECO:0000313" key="10">
    <source>
        <dbReference type="Proteomes" id="UP000634780"/>
    </source>
</evidence>
<evidence type="ECO:0000256" key="1">
    <source>
        <dbReference type="ARBA" id="ARBA00022553"/>
    </source>
</evidence>
<accession>A0ABS0XGN7</accession>
<keyword evidence="4" id="KW-0804">Transcription</keyword>
<keyword evidence="1 5" id="KW-0597">Phosphoprotein</keyword>
<keyword evidence="2" id="KW-0805">Transcription regulation</keyword>
<dbReference type="EMBL" id="JAEKOZ010000036">
    <property type="protein sequence ID" value="MBJ3812372.1"/>
    <property type="molecule type" value="Genomic_DNA"/>
</dbReference>
<gene>
    <name evidence="9" type="ORF">JGB26_35710</name>
</gene>
<dbReference type="InterPro" id="IPR000792">
    <property type="entry name" value="Tscrpt_reg_LuxR_C"/>
</dbReference>
<protein>
    <submittedName>
        <fullName evidence="9">Response regulator transcription factor</fullName>
    </submittedName>
</protein>
<dbReference type="InterPro" id="IPR039420">
    <property type="entry name" value="WalR-like"/>
</dbReference>
<dbReference type="Pfam" id="PF00072">
    <property type="entry name" value="Response_reg"/>
    <property type="match status" value="1"/>
</dbReference>
<feature type="compositionally biased region" description="Basic and acidic residues" evidence="6">
    <location>
        <begin position="227"/>
        <end position="240"/>
    </location>
</feature>
<dbReference type="CDD" id="cd17535">
    <property type="entry name" value="REC_NarL-like"/>
    <property type="match status" value="1"/>
</dbReference>
<sequence>MIRVLIADDEALMRSGLQMILDLQDDIEVVAVVENGREAMEAARRKNPDVALLDIRMPDMDGLTATSAMTKLPSPPAVLVLTTFALDGNIEQALLAGAAGFLLKDTPPRELVEAIRVVMRGDAVLSPAVTRRVIELQRRQLSAHSGHSDHSKLLGRLTDREREVLPQLARGLSNADIARTLFMSEGTVKGHVSRMMDKLGVTNRVQAALIAFEAGVNDEQLGQGPVLRDDPADVAEPGER</sequence>
<evidence type="ECO:0000256" key="2">
    <source>
        <dbReference type="ARBA" id="ARBA00023015"/>
    </source>
</evidence>
<evidence type="ECO:0000256" key="6">
    <source>
        <dbReference type="SAM" id="MobiDB-lite"/>
    </source>
</evidence>
<dbReference type="InterPro" id="IPR058245">
    <property type="entry name" value="NreC/VraR/RcsB-like_REC"/>
</dbReference>
<dbReference type="PROSITE" id="PS50043">
    <property type="entry name" value="HTH_LUXR_2"/>
    <property type="match status" value="1"/>
</dbReference>
<feature type="modified residue" description="4-aspartylphosphate" evidence="5">
    <location>
        <position position="54"/>
    </location>
</feature>
<keyword evidence="3" id="KW-0238">DNA-binding</keyword>
<feature type="domain" description="Response regulatory" evidence="8">
    <location>
        <begin position="3"/>
        <end position="119"/>
    </location>
</feature>
<proteinExistence type="predicted"/>
<dbReference type="PRINTS" id="PR00038">
    <property type="entry name" value="HTHLUXR"/>
</dbReference>
<dbReference type="PROSITE" id="PS50110">
    <property type="entry name" value="RESPONSE_REGULATORY"/>
    <property type="match status" value="1"/>
</dbReference>
<feature type="region of interest" description="Disordered" evidence="6">
    <location>
        <begin position="221"/>
        <end position="240"/>
    </location>
</feature>
<keyword evidence="10" id="KW-1185">Reference proteome</keyword>
<dbReference type="InterPro" id="IPR016032">
    <property type="entry name" value="Sig_transdc_resp-reg_C-effctor"/>
</dbReference>
<evidence type="ECO:0000313" key="9">
    <source>
        <dbReference type="EMBL" id="MBJ3812372.1"/>
    </source>
</evidence>
<name>A0ABS0XGN7_9ACTN</name>
<evidence type="ECO:0000259" key="7">
    <source>
        <dbReference type="PROSITE" id="PS50043"/>
    </source>
</evidence>
<dbReference type="PANTHER" id="PTHR43214">
    <property type="entry name" value="TWO-COMPONENT RESPONSE REGULATOR"/>
    <property type="match status" value="1"/>
</dbReference>